<dbReference type="EMBL" id="JABBWG010000031">
    <property type="protein sequence ID" value="KAG1810829.1"/>
    <property type="molecule type" value="Genomic_DNA"/>
</dbReference>
<evidence type="ECO:0000313" key="2">
    <source>
        <dbReference type="Proteomes" id="UP000807769"/>
    </source>
</evidence>
<proteinExistence type="predicted"/>
<gene>
    <name evidence="1" type="ORF">BJ212DRAFT_570105</name>
</gene>
<dbReference type="AlphaFoldDB" id="A0A9P7JAF0"/>
<accession>A0A9P7JAF0</accession>
<reference evidence="1" key="1">
    <citation type="journal article" date="2020" name="New Phytol.">
        <title>Comparative genomics reveals dynamic genome evolution in host specialist ectomycorrhizal fungi.</title>
        <authorList>
            <person name="Lofgren L.A."/>
            <person name="Nguyen N.H."/>
            <person name="Vilgalys R."/>
            <person name="Ruytinx J."/>
            <person name="Liao H.L."/>
            <person name="Branco S."/>
            <person name="Kuo A."/>
            <person name="LaButti K."/>
            <person name="Lipzen A."/>
            <person name="Andreopoulos W."/>
            <person name="Pangilinan J."/>
            <person name="Riley R."/>
            <person name="Hundley H."/>
            <person name="Na H."/>
            <person name="Barry K."/>
            <person name="Grigoriev I.V."/>
            <person name="Stajich J.E."/>
            <person name="Kennedy P.G."/>
        </authorList>
    </citation>
    <scope>NUCLEOTIDE SEQUENCE</scope>
    <source>
        <strain evidence="1">MN1</strain>
    </source>
</reference>
<protein>
    <submittedName>
        <fullName evidence="1">Uncharacterized protein</fullName>
    </submittedName>
</protein>
<sequence>MAPFDAEPIKSLPALGAGNIVARSYQSGSMDRHTMIDVIVMIVLGTSVPVTNTATPARSTATPGRSIRYSRQILVSLLLHNWWIRAFHNGIPRPVTNTAHHEQTLFHVAQLSAHTSSAGMGNTRSPSFTTFAPISISAASSIVDTFVNSEAVELHMLGSSKTPSTSSLAVADDADTQIVVLSPTEPIARADVGTAPEAPDPS</sequence>
<dbReference type="OrthoDB" id="2658770at2759"/>
<name>A0A9P7JAF0_9AGAM</name>
<dbReference type="GeneID" id="64637553"/>
<keyword evidence="2" id="KW-1185">Reference proteome</keyword>
<evidence type="ECO:0000313" key="1">
    <source>
        <dbReference type="EMBL" id="KAG1810829.1"/>
    </source>
</evidence>
<organism evidence="1 2">
    <name type="scientific">Suillus subaureus</name>
    <dbReference type="NCBI Taxonomy" id="48587"/>
    <lineage>
        <taxon>Eukaryota</taxon>
        <taxon>Fungi</taxon>
        <taxon>Dikarya</taxon>
        <taxon>Basidiomycota</taxon>
        <taxon>Agaricomycotina</taxon>
        <taxon>Agaricomycetes</taxon>
        <taxon>Agaricomycetidae</taxon>
        <taxon>Boletales</taxon>
        <taxon>Suillineae</taxon>
        <taxon>Suillaceae</taxon>
        <taxon>Suillus</taxon>
    </lineage>
</organism>
<dbReference type="RefSeq" id="XP_041189609.1">
    <property type="nucleotide sequence ID" value="XM_041343537.1"/>
</dbReference>
<dbReference type="Proteomes" id="UP000807769">
    <property type="component" value="Unassembled WGS sequence"/>
</dbReference>
<comment type="caution">
    <text evidence="1">The sequence shown here is derived from an EMBL/GenBank/DDBJ whole genome shotgun (WGS) entry which is preliminary data.</text>
</comment>